<evidence type="ECO:0000313" key="8">
    <source>
        <dbReference type="Proteomes" id="UP001217500"/>
    </source>
</evidence>
<proteinExistence type="predicted"/>
<evidence type="ECO:0000259" key="6">
    <source>
        <dbReference type="PROSITE" id="PS50977"/>
    </source>
</evidence>
<feature type="region of interest" description="Disordered" evidence="5">
    <location>
        <begin position="1"/>
        <end position="28"/>
    </location>
</feature>
<dbReference type="PROSITE" id="PS50977">
    <property type="entry name" value="HTH_TETR_2"/>
    <property type="match status" value="1"/>
</dbReference>
<evidence type="ECO:0000256" key="3">
    <source>
        <dbReference type="ARBA" id="ARBA00023163"/>
    </source>
</evidence>
<sequence length="231" mass="25992">MTELKRLVREDEPCDHDPEELRAAKPTRGRPRCLEKNVAILDAAVALFLENGFDGTSMDEVARHAGVSKQTVYSHFSSKEQLFSEAVHSKIAEYAPSITLSKLQEHTMEEELSAVCHSYAELLVSEDAIAVYRLLVSAANKGPALADLFWRSGPEEMCQNLMDFLQSWVDRGELVIENVETAALNLLALLKGDLHFKRSIGLIDSVDEKALHKHVDEVLMGWLMVYRRRKA</sequence>
<dbReference type="InterPro" id="IPR050109">
    <property type="entry name" value="HTH-type_TetR-like_transc_reg"/>
</dbReference>
<feature type="DNA-binding region" description="H-T-H motif" evidence="4">
    <location>
        <begin position="57"/>
        <end position="76"/>
    </location>
</feature>
<feature type="domain" description="HTH tetR-type" evidence="6">
    <location>
        <begin position="34"/>
        <end position="94"/>
    </location>
</feature>
<dbReference type="SUPFAM" id="SSF48498">
    <property type="entry name" value="Tetracyclin repressor-like, C-terminal domain"/>
    <property type="match status" value="1"/>
</dbReference>
<feature type="compositionally biased region" description="Basic and acidic residues" evidence="5">
    <location>
        <begin position="1"/>
        <end position="23"/>
    </location>
</feature>
<evidence type="ECO:0000256" key="5">
    <source>
        <dbReference type="SAM" id="MobiDB-lite"/>
    </source>
</evidence>
<dbReference type="EMBL" id="CP116805">
    <property type="protein sequence ID" value="WCL55440.1"/>
    <property type="molecule type" value="Genomic_DNA"/>
</dbReference>
<accession>A0AAF0BN29</accession>
<dbReference type="FunFam" id="1.10.10.60:FF:000141">
    <property type="entry name" value="TetR family transcriptional regulator"/>
    <property type="match status" value="1"/>
</dbReference>
<dbReference type="GO" id="GO:0000976">
    <property type="term" value="F:transcription cis-regulatory region binding"/>
    <property type="evidence" value="ECO:0007669"/>
    <property type="project" value="TreeGrafter"/>
</dbReference>
<dbReference type="RefSeq" id="WP_289505251.1">
    <property type="nucleotide sequence ID" value="NZ_CP116805.1"/>
</dbReference>
<dbReference type="Pfam" id="PF00440">
    <property type="entry name" value="TetR_N"/>
    <property type="match status" value="1"/>
</dbReference>
<dbReference type="KEGG" id="gso:PH603_06665"/>
<evidence type="ECO:0000313" key="7">
    <source>
        <dbReference type="EMBL" id="WCL55440.1"/>
    </source>
</evidence>
<dbReference type="GO" id="GO:0003700">
    <property type="term" value="F:DNA-binding transcription factor activity"/>
    <property type="evidence" value="ECO:0007669"/>
    <property type="project" value="TreeGrafter"/>
</dbReference>
<organism evidence="7 8">
    <name type="scientific">Gimibacter soli</name>
    <dbReference type="NCBI Taxonomy" id="3024400"/>
    <lineage>
        <taxon>Bacteria</taxon>
        <taxon>Pseudomonadati</taxon>
        <taxon>Pseudomonadota</taxon>
        <taxon>Alphaproteobacteria</taxon>
        <taxon>Kordiimonadales</taxon>
        <taxon>Temperatibacteraceae</taxon>
        <taxon>Gimibacter</taxon>
    </lineage>
</organism>
<dbReference type="Gene3D" id="1.10.357.10">
    <property type="entry name" value="Tetracycline Repressor, domain 2"/>
    <property type="match status" value="1"/>
</dbReference>
<keyword evidence="1" id="KW-0805">Transcription regulation</keyword>
<dbReference type="InterPro" id="IPR036271">
    <property type="entry name" value="Tet_transcr_reg_TetR-rel_C_sf"/>
</dbReference>
<dbReference type="PRINTS" id="PR00455">
    <property type="entry name" value="HTHTETR"/>
</dbReference>
<dbReference type="SUPFAM" id="SSF46689">
    <property type="entry name" value="Homeodomain-like"/>
    <property type="match status" value="1"/>
</dbReference>
<dbReference type="InterPro" id="IPR001647">
    <property type="entry name" value="HTH_TetR"/>
</dbReference>
<keyword evidence="2 4" id="KW-0238">DNA-binding</keyword>
<dbReference type="Proteomes" id="UP001217500">
    <property type="component" value="Chromosome"/>
</dbReference>
<dbReference type="Pfam" id="PF14246">
    <property type="entry name" value="TetR_C_7"/>
    <property type="match status" value="1"/>
</dbReference>
<dbReference type="PANTHER" id="PTHR30055">
    <property type="entry name" value="HTH-TYPE TRANSCRIPTIONAL REGULATOR RUTR"/>
    <property type="match status" value="1"/>
</dbReference>
<dbReference type="Gene3D" id="1.10.10.60">
    <property type="entry name" value="Homeodomain-like"/>
    <property type="match status" value="1"/>
</dbReference>
<evidence type="ECO:0000256" key="1">
    <source>
        <dbReference type="ARBA" id="ARBA00023015"/>
    </source>
</evidence>
<evidence type="ECO:0000256" key="4">
    <source>
        <dbReference type="PROSITE-ProRule" id="PRU00335"/>
    </source>
</evidence>
<name>A0AAF0BN29_9PROT</name>
<dbReference type="InterPro" id="IPR039536">
    <property type="entry name" value="TetR_C_Proteobacteria"/>
</dbReference>
<reference evidence="7" key="1">
    <citation type="submission" date="2023-01" db="EMBL/GenBank/DDBJ databases">
        <title>The genome sequence of Kordiimonadaceae bacterium 6D33.</title>
        <authorList>
            <person name="Liu Y."/>
        </authorList>
    </citation>
    <scope>NUCLEOTIDE SEQUENCE</scope>
    <source>
        <strain evidence="7">6D33</strain>
    </source>
</reference>
<gene>
    <name evidence="7" type="ORF">PH603_06665</name>
</gene>
<evidence type="ECO:0000256" key="2">
    <source>
        <dbReference type="ARBA" id="ARBA00023125"/>
    </source>
</evidence>
<keyword evidence="8" id="KW-1185">Reference proteome</keyword>
<dbReference type="InterPro" id="IPR009057">
    <property type="entry name" value="Homeodomain-like_sf"/>
</dbReference>
<dbReference type="PANTHER" id="PTHR30055:SF146">
    <property type="entry name" value="HTH-TYPE TRANSCRIPTIONAL DUAL REGULATOR CECR"/>
    <property type="match status" value="1"/>
</dbReference>
<dbReference type="AlphaFoldDB" id="A0AAF0BN29"/>
<protein>
    <submittedName>
        <fullName evidence="7">TetR/AcrR family transcriptional regulator</fullName>
    </submittedName>
</protein>
<keyword evidence="3" id="KW-0804">Transcription</keyword>